<dbReference type="Proteomes" id="UP001054837">
    <property type="component" value="Unassembled WGS sequence"/>
</dbReference>
<feature type="compositionally biased region" description="Basic and acidic residues" evidence="6">
    <location>
        <begin position="226"/>
        <end position="236"/>
    </location>
</feature>
<name>A0AAV4MK73_9ARAC</name>
<feature type="region of interest" description="Disordered" evidence="6">
    <location>
        <begin position="359"/>
        <end position="395"/>
    </location>
</feature>
<dbReference type="GO" id="GO:0140673">
    <property type="term" value="P:transcription elongation-coupled chromatin remodeling"/>
    <property type="evidence" value="ECO:0007669"/>
    <property type="project" value="TreeGrafter"/>
</dbReference>
<dbReference type="Gene3D" id="2.30.30.140">
    <property type="match status" value="1"/>
</dbReference>
<organism evidence="9 10">
    <name type="scientific">Caerostris darwini</name>
    <dbReference type="NCBI Taxonomy" id="1538125"/>
    <lineage>
        <taxon>Eukaryota</taxon>
        <taxon>Metazoa</taxon>
        <taxon>Ecdysozoa</taxon>
        <taxon>Arthropoda</taxon>
        <taxon>Chelicerata</taxon>
        <taxon>Arachnida</taxon>
        <taxon>Araneae</taxon>
        <taxon>Araneomorphae</taxon>
        <taxon>Entelegynae</taxon>
        <taxon>Araneoidea</taxon>
        <taxon>Araneidae</taxon>
        <taxon>Caerostris</taxon>
    </lineage>
</organism>
<dbReference type="InterPro" id="IPR008927">
    <property type="entry name" value="6-PGluconate_DH-like_C_sf"/>
</dbReference>
<feature type="compositionally biased region" description="Polar residues" evidence="6">
    <location>
        <begin position="126"/>
        <end position="149"/>
    </location>
</feature>
<sequence length="1805" mass="202383">MICEGRKRSLLFQLPNMTFIRSDPEKSLPSVTKGRFFLKISRISYQLHWFIIGICLLCVYINAQDIRPQYHTTRRRKLPTVIITREHLRQRPVLYGPRGDTAAEFIVSAGLDNRRSSAVRIRKLGNNATLPSAPDSNPTRVGNSNGQDSSGRRDIVNFNTNIAGERRQGPVYPQPIHRRQDFLNERSNIGFHHQRFFPTVDVNVNRQVQRYVPPIFVPFYQQPRNGHEVRPVHSRDPSVNISNERRPSVSEGYDTEYRSAIKPVEKLPQDPKKDSAKNTPIASYPQDDSSNNPDAAQGDVNPKTNKEVQKEEDIKSSVARKNIVAETPVLKLKPNDAKNLIIRRPSLVLRDQITVNEVNETPDRPRFGPRALRYDEESSGTSRRKRGADSDAQLRRFSHFHSKRLIQDTDEEDMGGTGFDYDSSNETVERSETSHFSASPNLKNIMDEFKKRRQRVSRKYIFDQFDDHNQTEPNTAEDVQPPQLDRFSATGRKNSEGDVLSFSDFLASPIAERIRLQRQLMFQNTNSSLIDNPINETLNTSVLFDNTTVPLLRNIIAARLLHSILNIEGNASSNATSNEDHSLPRSNSDRMASSEQRQFGIVVSPYDGHESLITKSTMPVIRILKGKIVPLPELPQELIPILMGTYRPTYTKDATMDDPKLTDSIMDNALLTLLQNEEMMNHHRMSQHELLNRKLRPMGYRLNKKSPSTNYVGSLKASEPSGETRHSFKPAEWSLGPRCDRLTEEICLDDSDYPSSAIMSSIYKDKAKFDLMYAELKVRESQVEGLSRQQEQAYSFDHYFGQYPQGSASSLVPKDYGPTGGFVCPSEVHYGRPHRAKNRKGEWKVVVNVGEYTQTLRMEKCLGSGNPCKYVVSQMQSTCAQVYSYHRLLVFNKDQGLHIDLFRVPTSCTCHLRPDHTPKYSARVPYTHRPSPYEEFGGHVETAPSPQMASEGPAGGNDKKNSFSSTLWAILGGGQQAGALAQQPQFLDEVQKQISWTQQLKQFPQLMKQISPNQVLKQLLEEDEDDMTVHRQRIRQSTADRLNGGGFASHPVPISVPLPPPPPPPMIIARRPVVGSASPDQNHMFGMPANAHAKVIAISPTESTKVFSLTKEGTPGKNVIRLTESRPQAIFGSSPPTTFHQVKAYKIRPGMYHSSSGTGEKIQVSEASLVPVAPQFSDESSSSEGSLRPVLKPLPAPKGSNKRVVEDEDLIAVEKSEGHEIHAFKIETVTDEHAAEDQSTEYSSEDGKINFSYHPILEYLNLVTLSWLSVLSIVYRCGFVDILTTTLQEKLVKMVGTNFKIGDLVWAKMKSYPMWPAKIVIHPTGAKGTSSKKPHHYVFFFGTSNYAWILEENILHHSEEVLKSYSNKKSVNLTRAIDEIIKESSKKSGDVESVTDEESDSELPGPSIFTVTSTIKRKSKKKKYESAKKQHIAKANKNAQNHLANTLKKVNNKYYSDKPKLSDVRRLSTVTFIDKNQEFKMDDDPSAAEYNREATNRLLTNPLTPSIPPPVFKTIGFIGLGEMGTRLVKNLLGYEHKVTVWNRTAAKCAEVERLGARRVDTPKQVVTDCDIIFCCVSGPEAVKAVIFENSGVLNGFENTTRGSKAYVELTTLDPVTAEEICEAVRHKGGKYLEAPMSGSKVHAASGRMIMLAAGDFETFNNCGSAFYAFSSNAYYLSGIVGVGSKMNLLISMYMGTSYAALAEVLALAGRFGIDECMILEFLNTNFLFNCPVILNKGLDMVKHNFPKSNTLKYQQKDMSMAVELGDSCQQSIYLATAANQLYKRTMQLKPTDDIDVGAVYLATQP</sequence>
<evidence type="ECO:0000313" key="9">
    <source>
        <dbReference type="EMBL" id="GIX72907.1"/>
    </source>
</evidence>
<dbReference type="SUPFAM" id="SSF51735">
    <property type="entry name" value="NAD(P)-binding Rossmann-fold domains"/>
    <property type="match status" value="1"/>
</dbReference>
<dbReference type="Pfam" id="PF00855">
    <property type="entry name" value="PWWP"/>
    <property type="match status" value="1"/>
</dbReference>
<dbReference type="GO" id="GO:0050661">
    <property type="term" value="F:NADP binding"/>
    <property type="evidence" value="ECO:0007669"/>
    <property type="project" value="InterPro"/>
</dbReference>
<evidence type="ECO:0000256" key="5">
    <source>
        <dbReference type="ARBA" id="ARBA00034140"/>
    </source>
</evidence>
<evidence type="ECO:0000256" key="6">
    <source>
        <dbReference type="SAM" id="MobiDB-lite"/>
    </source>
</evidence>
<keyword evidence="3" id="KW-0158">Chromosome</keyword>
<dbReference type="InterPro" id="IPR029154">
    <property type="entry name" value="HIBADH-like_NADP-bd"/>
</dbReference>
<dbReference type="PANTHER" id="PTHR43580:SF2">
    <property type="entry name" value="CYTOKINE-LIKE NUCLEAR FACTOR N-PAC"/>
    <property type="match status" value="1"/>
</dbReference>
<feature type="region of interest" description="Disordered" evidence="6">
    <location>
        <begin position="709"/>
        <end position="729"/>
    </location>
</feature>
<dbReference type="InterPro" id="IPR006115">
    <property type="entry name" value="6PGDH_NADP-bd"/>
</dbReference>
<dbReference type="Gene3D" id="1.10.1040.10">
    <property type="entry name" value="N-(1-d-carboxylethyl)-l-norvaline Dehydrogenase, domain 2"/>
    <property type="match status" value="1"/>
</dbReference>
<accession>A0AAV4MK73</accession>
<dbReference type="GO" id="GO:0031491">
    <property type="term" value="F:nucleosome binding"/>
    <property type="evidence" value="ECO:0007669"/>
    <property type="project" value="TreeGrafter"/>
</dbReference>
<keyword evidence="10" id="KW-1185">Reference proteome</keyword>
<dbReference type="Gene3D" id="2.10.90.10">
    <property type="entry name" value="Cystine-knot cytokines"/>
    <property type="match status" value="1"/>
</dbReference>
<proteinExistence type="inferred from homology"/>
<feature type="compositionally biased region" description="Basic and acidic residues" evidence="6">
    <location>
        <begin position="361"/>
        <end position="376"/>
    </location>
</feature>
<dbReference type="InterPro" id="IPR032104">
    <property type="entry name" value="Spaetzle"/>
</dbReference>
<evidence type="ECO:0000313" key="10">
    <source>
        <dbReference type="Proteomes" id="UP001054837"/>
    </source>
</evidence>
<dbReference type="InterPro" id="IPR036291">
    <property type="entry name" value="NAD(P)-bd_dom_sf"/>
</dbReference>
<dbReference type="PROSITE" id="PS50812">
    <property type="entry name" value="PWWP"/>
    <property type="match status" value="1"/>
</dbReference>
<comment type="subcellular location">
    <subcellularLocation>
        <location evidence="1">Chromosome</location>
    </subcellularLocation>
</comment>
<dbReference type="Pfam" id="PF16077">
    <property type="entry name" value="Spaetzle"/>
    <property type="match status" value="1"/>
</dbReference>
<comment type="similarity">
    <text evidence="2">Belongs to the HIBADH-related family. NP60 subfamily.</text>
</comment>
<evidence type="ECO:0000256" key="7">
    <source>
        <dbReference type="SAM" id="Phobius"/>
    </source>
</evidence>
<dbReference type="InterPro" id="IPR000313">
    <property type="entry name" value="PWWP_dom"/>
</dbReference>
<evidence type="ECO:0000256" key="4">
    <source>
        <dbReference type="ARBA" id="ARBA00030287"/>
    </source>
</evidence>
<dbReference type="SUPFAM" id="SSF48179">
    <property type="entry name" value="6-phosphogluconate dehydrogenase C-terminal domain-like"/>
    <property type="match status" value="1"/>
</dbReference>
<feature type="region of interest" description="Disordered" evidence="6">
    <location>
        <begin position="126"/>
        <end position="154"/>
    </location>
</feature>
<feature type="region of interest" description="Disordered" evidence="6">
    <location>
        <begin position="1175"/>
        <end position="1201"/>
    </location>
</feature>
<evidence type="ECO:0000256" key="3">
    <source>
        <dbReference type="ARBA" id="ARBA00022454"/>
    </source>
</evidence>
<comment type="caution">
    <text evidence="9">The sequence shown here is derived from an EMBL/GenBank/DDBJ whole genome shotgun (WGS) entry which is preliminary data.</text>
</comment>
<evidence type="ECO:0000259" key="8">
    <source>
        <dbReference type="PROSITE" id="PS50812"/>
    </source>
</evidence>
<keyword evidence="7" id="KW-1133">Transmembrane helix</keyword>
<gene>
    <name evidence="9" type="primary">glyr1</name>
    <name evidence="9" type="ORF">CDAR_72671</name>
</gene>
<feature type="domain" description="PWWP" evidence="8">
    <location>
        <begin position="1301"/>
        <end position="1360"/>
    </location>
</feature>
<dbReference type="InterPro" id="IPR051265">
    <property type="entry name" value="HIBADH-related_NP60_sf"/>
</dbReference>
<keyword evidence="7" id="KW-0472">Membrane</keyword>
<dbReference type="CDD" id="cd05836">
    <property type="entry name" value="PWWP_GLYR1"/>
    <property type="match status" value="1"/>
</dbReference>
<dbReference type="InterPro" id="IPR035501">
    <property type="entry name" value="GLYR1_PWWP"/>
</dbReference>
<dbReference type="GO" id="GO:0003677">
    <property type="term" value="F:DNA binding"/>
    <property type="evidence" value="ECO:0007669"/>
    <property type="project" value="TreeGrafter"/>
</dbReference>
<feature type="compositionally biased region" description="Basic and acidic residues" evidence="6">
    <location>
        <begin position="255"/>
        <end position="276"/>
    </location>
</feature>
<dbReference type="SUPFAM" id="SSF57501">
    <property type="entry name" value="Cystine-knot cytokines"/>
    <property type="match status" value="1"/>
</dbReference>
<feature type="region of interest" description="Disordered" evidence="6">
    <location>
        <begin position="571"/>
        <end position="591"/>
    </location>
</feature>
<dbReference type="SUPFAM" id="SSF63748">
    <property type="entry name" value="Tudor/PWWP/MBT"/>
    <property type="match status" value="1"/>
</dbReference>
<feature type="region of interest" description="Disordered" evidence="6">
    <location>
        <begin position="1388"/>
        <end position="1407"/>
    </location>
</feature>
<dbReference type="Pfam" id="PF03446">
    <property type="entry name" value="NAD_binding_2"/>
    <property type="match status" value="1"/>
</dbReference>
<dbReference type="GO" id="GO:0051287">
    <property type="term" value="F:NAD binding"/>
    <property type="evidence" value="ECO:0007669"/>
    <property type="project" value="InterPro"/>
</dbReference>
<dbReference type="GO" id="GO:0000785">
    <property type="term" value="C:chromatin"/>
    <property type="evidence" value="ECO:0007669"/>
    <property type="project" value="TreeGrafter"/>
</dbReference>
<dbReference type="SMART" id="SM00293">
    <property type="entry name" value="PWWP"/>
    <property type="match status" value="1"/>
</dbReference>
<protein>
    <recommendedName>
        <fullName evidence="5">Cytokine-like nuclear factor N-PAC</fullName>
    </recommendedName>
    <alternativeName>
        <fullName evidence="4">Glyoxylate reductase 1 homolog</fullName>
    </alternativeName>
</protein>
<feature type="compositionally biased region" description="Basic and acidic residues" evidence="6">
    <location>
        <begin position="304"/>
        <end position="315"/>
    </location>
</feature>
<feature type="transmembrane region" description="Helical" evidence="7">
    <location>
        <begin position="43"/>
        <end position="63"/>
    </location>
</feature>
<dbReference type="EMBL" id="BPLQ01000562">
    <property type="protein sequence ID" value="GIX72907.1"/>
    <property type="molecule type" value="Genomic_DNA"/>
</dbReference>
<keyword evidence="7" id="KW-0812">Transmembrane</keyword>
<feature type="region of interest" description="Disordered" evidence="6">
    <location>
        <begin position="936"/>
        <end position="959"/>
    </location>
</feature>
<reference evidence="9 10" key="1">
    <citation type="submission" date="2021-06" db="EMBL/GenBank/DDBJ databases">
        <title>Caerostris darwini draft genome.</title>
        <authorList>
            <person name="Kono N."/>
            <person name="Arakawa K."/>
        </authorList>
    </citation>
    <scope>NUCLEOTIDE SEQUENCE [LARGE SCALE GENOMIC DNA]</scope>
</reference>
<feature type="compositionally biased region" description="Polar residues" evidence="6">
    <location>
        <begin position="277"/>
        <end position="294"/>
    </location>
</feature>
<evidence type="ECO:0000256" key="1">
    <source>
        <dbReference type="ARBA" id="ARBA00004286"/>
    </source>
</evidence>
<dbReference type="PANTHER" id="PTHR43580">
    <property type="entry name" value="OXIDOREDUCTASE GLYR1-RELATED"/>
    <property type="match status" value="1"/>
</dbReference>
<dbReference type="Pfam" id="PF14833">
    <property type="entry name" value="NAD_binding_11"/>
    <property type="match status" value="1"/>
</dbReference>
<dbReference type="InterPro" id="IPR013328">
    <property type="entry name" value="6PGD_dom2"/>
</dbReference>
<feature type="region of interest" description="Disordered" evidence="6">
    <location>
        <begin position="226"/>
        <end position="315"/>
    </location>
</feature>
<feature type="compositionally biased region" description="Low complexity" evidence="6">
    <location>
        <begin position="1177"/>
        <end position="1186"/>
    </location>
</feature>
<evidence type="ECO:0000256" key="2">
    <source>
        <dbReference type="ARBA" id="ARBA00007598"/>
    </source>
</evidence>
<dbReference type="InterPro" id="IPR029034">
    <property type="entry name" value="Cystine-knot_cytokine"/>
</dbReference>
<dbReference type="Gene3D" id="3.40.50.720">
    <property type="entry name" value="NAD(P)-binding Rossmann-like Domain"/>
    <property type="match status" value="1"/>
</dbReference>